<dbReference type="EMBL" id="LUEZ02000062">
    <property type="protein sequence ID" value="RDB20442.1"/>
    <property type="molecule type" value="Genomic_DNA"/>
</dbReference>
<dbReference type="InterPro" id="IPR036028">
    <property type="entry name" value="SH3-like_dom_sf"/>
</dbReference>
<evidence type="ECO:0000259" key="6">
    <source>
        <dbReference type="PROSITE" id="PS50195"/>
    </source>
</evidence>
<dbReference type="PANTHER" id="PTHR15706:SF2">
    <property type="entry name" value="SH3 AND PX DOMAIN-CONTAINING PROTEIN 2A"/>
    <property type="match status" value="1"/>
</dbReference>
<proteinExistence type="predicted"/>
<evidence type="ECO:0000256" key="1">
    <source>
        <dbReference type="ARBA" id="ARBA00022443"/>
    </source>
</evidence>
<feature type="compositionally biased region" description="Basic and acidic residues" evidence="4">
    <location>
        <begin position="517"/>
        <end position="535"/>
    </location>
</feature>
<dbReference type="Pfam" id="PF00787">
    <property type="entry name" value="PX"/>
    <property type="match status" value="1"/>
</dbReference>
<dbReference type="InterPro" id="IPR001683">
    <property type="entry name" value="PX_dom"/>
</dbReference>
<feature type="compositionally biased region" description="Low complexity" evidence="4">
    <location>
        <begin position="552"/>
        <end position="571"/>
    </location>
</feature>
<feature type="domain" description="SH3" evidence="5">
    <location>
        <begin position="155"/>
        <end position="217"/>
    </location>
</feature>
<dbReference type="CDD" id="cd06890">
    <property type="entry name" value="PX_Bem1p"/>
    <property type="match status" value="1"/>
</dbReference>
<dbReference type="Proteomes" id="UP000076154">
    <property type="component" value="Unassembled WGS sequence"/>
</dbReference>
<dbReference type="CDD" id="cd11879">
    <property type="entry name" value="SH3_Bem1p_2"/>
    <property type="match status" value="1"/>
</dbReference>
<dbReference type="InterPro" id="IPR001452">
    <property type="entry name" value="SH3_domain"/>
</dbReference>
<keyword evidence="1 3" id="KW-0728">SH3 domain</keyword>
<evidence type="ECO:0000313" key="7">
    <source>
        <dbReference type="EMBL" id="RDB20442.1"/>
    </source>
</evidence>
<evidence type="ECO:0000313" key="8">
    <source>
        <dbReference type="Proteomes" id="UP000076154"/>
    </source>
</evidence>
<dbReference type="Pfam" id="PF00018">
    <property type="entry name" value="SH3_1"/>
    <property type="match status" value="2"/>
</dbReference>
<protein>
    <submittedName>
        <fullName evidence="7">Protein scd2/ral3</fullName>
    </submittedName>
</protein>
<feature type="compositionally biased region" description="Polar residues" evidence="4">
    <location>
        <begin position="263"/>
        <end position="284"/>
    </location>
</feature>
<evidence type="ECO:0000256" key="4">
    <source>
        <dbReference type="SAM" id="MobiDB-lite"/>
    </source>
</evidence>
<dbReference type="GO" id="GO:0000747">
    <property type="term" value="P:conjugation with cellular fusion"/>
    <property type="evidence" value="ECO:0007669"/>
    <property type="project" value="TreeGrafter"/>
</dbReference>
<evidence type="ECO:0000259" key="5">
    <source>
        <dbReference type="PROSITE" id="PS50002"/>
    </source>
</evidence>
<dbReference type="GO" id="GO:0005737">
    <property type="term" value="C:cytoplasm"/>
    <property type="evidence" value="ECO:0007669"/>
    <property type="project" value="TreeGrafter"/>
</dbReference>
<dbReference type="PANTHER" id="PTHR15706">
    <property type="entry name" value="SH3 MULTIPLE DOMAIN"/>
    <property type="match status" value="1"/>
</dbReference>
<dbReference type="CDD" id="cd11878">
    <property type="entry name" value="SH3_Bem1p_1"/>
    <property type="match status" value="1"/>
</dbReference>
<evidence type="ECO:0000256" key="3">
    <source>
        <dbReference type="PROSITE-ProRule" id="PRU00192"/>
    </source>
</evidence>
<dbReference type="STRING" id="39966.A0A369JGK9"/>
<feature type="region of interest" description="Disordered" evidence="4">
    <location>
        <begin position="259"/>
        <end position="295"/>
    </location>
</feature>
<dbReference type="SMART" id="SM00326">
    <property type="entry name" value="SH3"/>
    <property type="match status" value="2"/>
</dbReference>
<feature type="domain" description="SH3" evidence="5">
    <location>
        <begin position="63"/>
        <end position="126"/>
    </location>
</feature>
<dbReference type="InterPro" id="IPR035549">
    <property type="entry name" value="Bem1/Scd2_SH3_2"/>
</dbReference>
<dbReference type="SUPFAM" id="SSF50044">
    <property type="entry name" value="SH3-domain"/>
    <property type="match status" value="2"/>
</dbReference>
<dbReference type="Gene3D" id="2.30.30.40">
    <property type="entry name" value="SH3 Domains"/>
    <property type="match status" value="2"/>
</dbReference>
<dbReference type="GO" id="GO:0043332">
    <property type="term" value="C:mating projection tip"/>
    <property type="evidence" value="ECO:0007669"/>
    <property type="project" value="TreeGrafter"/>
</dbReference>
<keyword evidence="2" id="KW-0677">Repeat</keyword>
<dbReference type="AlphaFoldDB" id="A0A369JGK9"/>
<dbReference type="PROSITE" id="PS50002">
    <property type="entry name" value="SH3"/>
    <property type="match status" value="2"/>
</dbReference>
<dbReference type="InParanoid" id="A0A369JGK9"/>
<feature type="region of interest" description="Disordered" evidence="4">
    <location>
        <begin position="450"/>
        <end position="638"/>
    </location>
</feature>
<feature type="domain" description="PX" evidence="6">
    <location>
        <begin position="313"/>
        <end position="449"/>
    </location>
</feature>
<keyword evidence="8" id="KW-1185">Reference proteome</keyword>
<dbReference type="Gene3D" id="3.10.20.90">
    <property type="entry name" value="Phosphatidylinositol 3-kinase Catalytic Subunit, Chain A, domain 1"/>
    <property type="match status" value="1"/>
</dbReference>
<dbReference type="OrthoDB" id="548867at2759"/>
<organism evidence="7 8">
    <name type="scientific">Hypsizygus marmoreus</name>
    <name type="common">White beech mushroom</name>
    <name type="synonym">Agaricus marmoreus</name>
    <dbReference type="NCBI Taxonomy" id="39966"/>
    <lineage>
        <taxon>Eukaryota</taxon>
        <taxon>Fungi</taxon>
        <taxon>Dikarya</taxon>
        <taxon>Basidiomycota</taxon>
        <taxon>Agaricomycotina</taxon>
        <taxon>Agaricomycetes</taxon>
        <taxon>Agaricomycetidae</taxon>
        <taxon>Agaricales</taxon>
        <taxon>Tricholomatineae</taxon>
        <taxon>Lyophyllaceae</taxon>
        <taxon>Hypsizygus</taxon>
    </lineage>
</organism>
<sequence>MAISTTASRLRRPRFPSLTGHLQIMKSLRKSLNGSGHKDSIRSHISTPLPLPPVSKPPSAILPPQKVIRALSAYRPQAPQELPFQKGDFFYVLQDVENQGAWYEAHNPVTGARGLVPRSMFEEFSKSAMPPRTSQAGPRVMSASPVMSSAPAPKTQVFYAVVLHDFVAERADEFDAKSGDCIAIVAQSNREWFVAKPIGKLGRPGLIPVSFVEVHDPATGKPIQDVEALIDRGDLPKVEDWKRTMYNYKQNSIALGVIDSPTRDSMPTSPFMSQDKFSSSSNEPSLAVQGPSPNQPNYMNGDFATVAETSEALPEGILLAADVVSFHYEMEEYWFRIDAIFQPYGQPGQSKLPPAKQLILFRVYNDFYDFQVSLLDTFPREAGRQPPHPRMLPYMPGPAQDVDDTLTATRRSELDEYVHSLCDLNRTGAKYILEHQVVREFLALKPGDVENETEPRVQEMEALSGRSDSLGANGGSRDEYGSDVRENLGRLRMRDDDDRSEGSEYEDEGYAPSPQRRAHDRDRHPYNQTNERRSNDSTLRLQAHAQNHKRAGSSSSFRAASPYSSHSRSNSPLYQHERNHSPQPQNQTQPSSGYFDYHNNTSAPSTSSMRSSQAISSRSRSHSTATTSNMNSPPISAANPQTAFVKIKIFDRVADDLIAIRVHPRVTHAELMDKVQARLGGEVANLRYRDSVTNAFVPLDSDDDLRIWMEGTDKHVLFAD</sequence>
<name>A0A369JGK9_HYPMA</name>
<feature type="compositionally biased region" description="Low complexity" evidence="4">
    <location>
        <begin position="581"/>
        <end position="592"/>
    </location>
</feature>
<dbReference type="FunCoup" id="A0A369JGK9">
    <property type="interactions" value="90"/>
</dbReference>
<dbReference type="GO" id="GO:0030674">
    <property type="term" value="F:protein-macromolecule adaptor activity"/>
    <property type="evidence" value="ECO:0007669"/>
    <property type="project" value="TreeGrafter"/>
</dbReference>
<feature type="compositionally biased region" description="Basic and acidic residues" evidence="4">
    <location>
        <begin position="476"/>
        <end position="502"/>
    </location>
</feature>
<dbReference type="SUPFAM" id="SSF54277">
    <property type="entry name" value="CAD &amp; PB1 domains"/>
    <property type="match status" value="1"/>
</dbReference>
<dbReference type="InterPro" id="IPR051228">
    <property type="entry name" value="NADPH_Oxidase/PX-Domain"/>
</dbReference>
<dbReference type="GO" id="GO:0035091">
    <property type="term" value="F:phosphatidylinositol binding"/>
    <property type="evidence" value="ECO:0007669"/>
    <property type="project" value="InterPro"/>
</dbReference>
<dbReference type="Gene3D" id="3.30.1520.10">
    <property type="entry name" value="Phox-like domain"/>
    <property type="match status" value="1"/>
</dbReference>
<gene>
    <name evidence="7" type="primary">scd2</name>
    <name evidence="7" type="ORF">Hypma_012470</name>
</gene>
<accession>A0A369JGK9</accession>
<dbReference type="InterPro" id="IPR035548">
    <property type="entry name" value="Bem1/Scd2_SH3_1"/>
</dbReference>
<feature type="compositionally biased region" description="Polar residues" evidence="4">
    <location>
        <begin position="629"/>
        <end position="638"/>
    </location>
</feature>
<evidence type="ECO:0000256" key="2">
    <source>
        <dbReference type="ARBA" id="ARBA00022737"/>
    </source>
</evidence>
<comment type="caution">
    <text evidence="7">The sequence shown here is derived from an EMBL/GenBank/DDBJ whole genome shotgun (WGS) entry which is preliminary data.</text>
</comment>
<dbReference type="PROSITE" id="PS50195">
    <property type="entry name" value="PX"/>
    <property type="match status" value="1"/>
</dbReference>
<dbReference type="InterPro" id="IPR035550">
    <property type="entry name" value="Bem1/Scd2_PX"/>
</dbReference>
<reference evidence="7" key="1">
    <citation type="submission" date="2018-04" db="EMBL/GenBank/DDBJ databases">
        <title>Whole genome sequencing of Hypsizygus marmoreus.</title>
        <authorList>
            <person name="Choi I.-G."/>
            <person name="Min B."/>
            <person name="Kim J.-G."/>
            <person name="Kim S."/>
            <person name="Oh Y.-L."/>
            <person name="Kong W.-S."/>
            <person name="Park H."/>
            <person name="Jeong J."/>
            <person name="Song E.-S."/>
        </authorList>
    </citation>
    <scope>NUCLEOTIDE SEQUENCE [LARGE SCALE GENOMIC DNA]</scope>
    <source>
        <strain evidence="7">51987-8</strain>
    </source>
</reference>
<dbReference type="SUPFAM" id="SSF64268">
    <property type="entry name" value="PX domain"/>
    <property type="match status" value="1"/>
</dbReference>
<feature type="compositionally biased region" description="Low complexity" evidence="4">
    <location>
        <begin position="602"/>
        <end position="628"/>
    </location>
</feature>
<dbReference type="InterPro" id="IPR036871">
    <property type="entry name" value="PX_dom_sf"/>
</dbReference>